<reference evidence="3 4" key="1">
    <citation type="submission" date="2024-03" db="EMBL/GenBank/DDBJ databases">
        <title>Complete genome of BD2.</title>
        <authorList>
            <person name="Cao G."/>
        </authorList>
    </citation>
    <scope>NUCLEOTIDE SEQUENCE [LARGE SCALE GENOMIC DNA]</scope>
    <source>
        <strain evidence="3 4">BD2</strain>
    </source>
</reference>
<dbReference type="Pfam" id="PF00497">
    <property type="entry name" value="SBP_bac_3"/>
    <property type="match status" value="1"/>
</dbReference>
<name>A0ABZ2RMD6_ECTME</name>
<dbReference type="Proteomes" id="UP001476583">
    <property type="component" value="Chromosome"/>
</dbReference>
<evidence type="ECO:0000259" key="2">
    <source>
        <dbReference type="Pfam" id="PF00497"/>
    </source>
</evidence>
<dbReference type="InterPro" id="IPR001638">
    <property type="entry name" value="Solute-binding_3/MltF_N"/>
</dbReference>
<gene>
    <name evidence="3" type="ORF">WG219_09620</name>
</gene>
<evidence type="ECO:0000256" key="1">
    <source>
        <dbReference type="SAM" id="SignalP"/>
    </source>
</evidence>
<dbReference type="SUPFAM" id="SSF53850">
    <property type="entry name" value="Periplasmic binding protein-like II"/>
    <property type="match status" value="1"/>
</dbReference>
<sequence length="241" mass="26907">MRLVRYCLIYLGCLSASVQAAETIQLFIPDAPPLTFQQHQLGYGIAGDMTLAAIGRAGMTANLINSPWARAQITVSAGRDQLITPLSRTPEREEDYTWIAPIMALERAFFSLGTPVSSFEDARKRYNRIAVGHGTPQEETLLQAGISREQIVSLKLGEIPITMLKRGRVDAWFTGVPEALFLWPEGGPKLRRSPVLNSSDIYLACSKDCNPELVQRLRQVIEQLHKEGELKKIMAVYLPER</sequence>
<keyword evidence="4" id="KW-1185">Reference proteome</keyword>
<accession>A0ABZ2RMD6</accession>
<feature type="domain" description="Solute-binding protein family 3/N-terminal" evidence="2">
    <location>
        <begin position="29"/>
        <end position="238"/>
    </location>
</feature>
<feature type="signal peptide" evidence="1">
    <location>
        <begin position="1"/>
        <end position="20"/>
    </location>
</feature>
<dbReference type="EMBL" id="CP148074">
    <property type="protein sequence ID" value="WXL27682.1"/>
    <property type="molecule type" value="Genomic_DNA"/>
</dbReference>
<dbReference type="Gene3D" id="3.40.190.10">
    <property type="entry name" value="Periplasmic binding protein-like II"/>
    <property type="match status" value="2"/>
</dbReference>
<proteinExistence type="predicted"/>
<dbReference type="PANTHER" id="PTHR38834:SF3">
    <property type="entry name" value="SOLUTE-BINDING PROTEIN FAMILY 3_N-TERMINAL DOMAIN-CONTAINING PROTEIN"/>
    <property type="match status" value="1"/>
</dbReference>
<organism evidence="3 4">
    <name type="scientific">Ectopseudomonas mendocina</name>
    <name type="common">Pseudomonas mendocina</name>
    <dbReference type="NCBI Taxonomy" id="300"/>
    <lineage>
        <taxon>Bacteria</taxon>
        <taxon>Pseudomonadati</taxon>
        <taxon>Pseudomonadota</taxon>
        <taxon>Gammaproteobacteria</taxon>
        <taxon>Pseudomonadales</taxon>
        <taxon>Pseudomonadaceae</taxon>
        <taxon>Ectopseudomonas</taxon>
    </lineage>
</organism>
<protein>
    <submittedName>
        <fullName evidence="3">ABC transporter substrate-binding protein</fullName>
    </submittedName>
</protein>
<keyword evidence="1" id="KW-0732">Signal</keyword>
<dbReference type="PANTHER" id="PTHR38834">
    <property type="entry name" value="PERIPLASMIC SUBSTRATE BINDING PROTEIN FAMILY 3"/>
    <property type="match status" value="1"/>
</dbReference>
<evidence type="ECO:0000313" key="3">
    <source>
        <dbReference type="EMBL" id="WXL27682.1"/>
    </source>
</evidence>
<evidence type="ECO:0000313" key="4">
    <source>
        <dbReference type="Proteomes" id="UP001476583"/>
    </source>
</evidence>
<feature type="chain" id="PRO_5046724514" evidence="1">
    <location>
        <begin position="21"/>
        <end position="241"/>
    </location>
</feature>